<dbReference type="GO" id="GO:0005975">
    <property type="term" value="P:carbohydrate metabolic process"/>
    <property type="evidence" value="ECO:0007669"/>
    <property type="project" value="InterPro"/>
</dbReference>
<dbReference type="Gene3D" id="2.60.40.1180">
    <property type="entry name" value="Golgi alpha-mannosidase II"/>
    <property type="match status" value="1"/>
</dbReference>
<keyword evidence="2" id="KW-0479">Metal-binding</keyword>
<keyword evidence="6" id="KW-0732">Signal</keyword>
<dbReference type="InterPro" id="IPR013783">
    <property type="entry name" value="Ig-like_fold"/>
</dbReference>
<dbReference type="InterPro" id="IPR006047">
    <property type="entry name" value="GH13_cat_dom"/>
</dbReference>
<dbReference type="PROSITE" id="PS51272">
    <property type="entry name" value="SLH"/>
    <property type="match status" value="3"/>
</dbReference>
<dbReference type="CDD" id="cd02857">
    <property type="entry name" value="E_set_CDase_PDE_N"/>
    <property type="match status" value="1"/>
</dbReference>
<comment type="cofactor">
    <cofactor evidence="1">
        <name>Ca(2+)</name>
        <dbReference type="ChEBI" id="CHEBI:29108"/>
    </cofactor>
</comment>
<evidence type="ECO:0000256" key="3">
    <source>
        <dbReference type="ARBA" id="ARBA00022801"/>
    </source>
</evidence>
<dbReference type="Pfam" id="PF00128">
    <property type="entry name" value="Alpha-amylase"/>
    <property type="match status" value="2"/>
</dbReference>
<dbReference type="EMBL" id="CP130319">
    <property type="protein sequence ID" value="WNR45850.1"/>
    <property type="molecule type" value="Genomic_DNA"/>
</dbReference>
<dbReference type="InterPro" id="IPR004185">
    <property type="entry name" value="Glyco_hydro_13_lg-like_dom"/>
</dbReference>
<evidence type="ECO:0000256" key="6">
    <source>
        <dbReference type="SAM" id="SignalP"/>
    </source>
</evidence>
<evidence type="ECO:0000256" key="1">
    <source>
        <dbReference type="ARBA" id="ARBA00001913"/>
    </source>
</evidence>
<dbReference type="InterPro" id="IPR003961">
    <property type="entry name" value="FN3_dom"/>
</dbReference>
<dbReference type="InterPro" id="IPR031319">
    <property type="entry name" value="A-amylase_C"/>
</dbReference>
<dbReference type="SUPFAM" id="SSF49265">
    <property type="entry name" value="Fibronectin type III"/>
    <property type="match status" value="1"/>
</dbReference>
<feature type="domain" description="SLH" evidence="7">
    <location>
        <begin position="1868"/>
        <end position="1931"/>
    </location>
</feature>
<dbReference type="Pfam" id="PF00395">
    <property type="entry name" value="SLH"/>
    <property type="match status" value="3"/>
</dbReference>
<dbReference type="InterPro" id="IPR017853">
    <property type="entry name" value="GH"/>
</dbReference>
<dbReference type="CDD" id="cd00063">
    <property type="entry name" value="FN3"/>
    <property type="match status" value="1"/>
</dbReference>
<dbReference type="InterPro" id="IPR013780">
    <property type="entry name" value="Glyco_hydro_b"/>
</dbReference>
<evidence type="ECO:0000313" key="8">
    <source>
        <dbReference type="EMBL" id="WNR45850.1"/>
    </source>
</evidence>
<dbReference type="SMART" id="SM00632">
    <property type="entry name" value="Aamy_C"/>
    <property type="match status" value="1"/>
</dbReference>
<dbReference type="GO" id="GO:0004553">
    <property type="term" value="F:hydrolase activity, hydrolyzing O-glycosyl compounds"/>
    <property type="evidence" value="ECO:0007669"/>
    <property type="project" value="InterPro"/>
</dbReference>
<feature type="compositionally biased region" description="Pro residues" evidence="5">
    <location>
        <begin position="1610"/>
        <end position="1620"/>
    </location>
</feature>
<dbReference type="SMART" id="SM00642">
    <property type="entry name" value="Aamy"/>
    <property type="match status" value="1"/>
</dbReference>
<evidence type="ECO:0000256" key="4">
    <source>
        <dbReference type="ARBA" id="ARBA00023295"/>
    </source>
</evidence>
<dbReference type="RefSeq" id="WP_314802958.1">
    <property type="nucleotide sequence ID" value="NZ_CP130319.1"/>
</dbReference>
<reference evidence="8" key="1">
    <citation type="submission" date="2022-02" db="EMBL/GenBank/DDBJ databases">
        <title>Paenibacillus sp. MBLB1832 Whole Genome Shotgun Sequencing.</title>
        <authorList>
            <person name="Hwang C.Y."/>
            <person name="Cho E.-S."/>
            <person name="Seo M.-J."/>
        </authorList>
    </citation>
    <scope>NUCLEOTIDE SEQUENCE</scope>
    <source>
        <strain evidence="8">MBLB1832</strain>
    </source>
</reference>
<accession>A0AA96LWA9</accession>
<dbReference type="Gene3D" id="3.20.20.80">
    <property type="entry name" value="Glycosidases"/>
    <property type="match status" value="2"/>
</dbReference>
<dbReference type="CDD" id="cd11338">
    <property type="entry name" value="AmyAc_CMD"/>
    <property type="match status" value="1"/>
</dbReference>
<dbReference type="SUPFAM" id="SSF51011">
    <property type="entry name" value="Glycosyl hydrolase domain"/>
    <property type="match status" value="1"/>
</dbReference>
<feature type="region of interest" description="Disordered" evidence="5">
    <location>
        <begin position="1579"/>
        <end position="1629"/>
    </location>
</feature>
<dbReference type="Gene3D" id="2.60.40.10">
    <property type="entry name" value="Immunoglobulins"/>
    <property type="match status" value="5"/>
</dbReference>
<proteinExistence type="predicted"/>
<gene>
    <name evidence="8" type="ORF">MJB10_07035</name>
</gene>
<evidence type="ECO:0000256" key="5">
    <source>
        <dbReference type="SAM" id="MobiDB-lite"/>
    </source>
</evidence>
<dbReference type="Proteomes" id="UP001304650">
    <property type="component" value="Chromosome"/>
</dbReference>
<dbReference type="SUPFAM" id="SSF81296">
    <property type="entry name" value="E set domains"/>
    <property type="match status" value="1"/>
</dbReference>
<keyword evidence="3 8" id="KW-0378">Hydrolase</keyword>
<dbReference type="SUPFAM" id="SSF51445">
    <property type="entry name" value="(Trans)glycosidases"/>
    <property type="match status" value="1"/>
</dbReference>
<feature type="compositionally biased region" description="Polar residues" evidence="5">
    <location>
        <begin position="1587"/>
        <end position="1599"/>
    </location>
</feature>
<evidence type="ECO:0000259" key="7">
    <source>
        <dbReference type="PROSITE" id="PS51272"/>
    </source>
</evidence>
<evidence type="ECO:0000313" key="9">
    <source>
        <dbReference type="Proteomes" id="UP001304650"/>
    </source>
</evidence>
<feature type="chain" id="PRO_5041693134" evidence="6">
    <location>
        <begin position="37"/>
        <end position="1991"/>
    </location>
</feature>
<protein>
    <submittedName>
        <fullName evidence="8">Alpha-amylase family glycosyl hydrolase</fullName>
    </submittedName>
</protein>
<keyword evidence="4" id="KW-0326">Glycosidase</keyword>
<organism evidence="8 9">
    <name type="scientific">Paenibacillus roseopurpureus</name>
    <dbReference type="NCBI Taxonomy" id="2918901"/>
    <lineage>
        <taxon>Bacteria</taxon>
        <taxon>Bacillati</taxon>
        <taxon>Bacillota</taxon>
        <taxon>Bacilli</taxon>
        <taxon>Bacillales</taxon>
        <taxon>Paenibacillaceae</taxon>
        <taxon>Paenibacillus</taxon>
    </lineage>
</organism>
<dbReference type="PANTHER" id="PTHR10357">
    <property type="entry name" value="ALPHA-AMYLASE FAMILY MEMBER"/>
    <property type="match status" value="1"/>
</dbReference>
<sequence length="1991" mass="218697">MKVISSPRGFSYRALLTALLLMVQLLAGLFPSRVFAADIPVNTGIEQPGGKTQWYLAGIQDWNNQNPETKMKHIVGDYYEFSKDLQAGHYEFKFVKNGTWEGFSDNGGNFAFDLATATNVKFYINEGLNLAKISIPGVHGLEQYVPQKADNQWPRLVGDIQTLFGEPEWSPSQAAQFFVDYNLNGTVYKLQRTIPAGSYKAKVTFSNDWNNNDYGGPEGDLKLVTLDEANVTFSIDYSASNKLLSHDYVAKDSVFDGQIKKDGIVFDSRSITYKKPFGAIKAGNEDLTLRISANKGDVQFAKAELTAPDGLSNAFMMRKATTVEGKDYFEVSIPKSTFAGKIGIWGYKFILVDGSTKVEYGDDGASGATGSTSDEGALPYNLTVYDPNYQTPDWMKNAVVYQIFPDRFFDGNSANNRAKLADGARGALESQYATSKGGQKLQYFDGGVANDPASTQVWGTWGDFPENPDRKTPVNAPYYPDAKTDGAWTNEFYGGDIQGIQQKLGYLKALGVTAVYLNPVSWAASNHKYDATDYKHLDPMFGVPVYNTPNDPASGLDYAKTREASDAAFLTFTKAAKAVGIKVINDGVFNHVGDDSIYFDRYEKYPEIGAYEYWSKVYDRMKATNETKQQAEEAVKLVFTSQINPMTGQHYQYPEDFKYTTWFTVLNEKVKDRDTANLHYKYDAWWGYDSLPVMDAKDPQTVATELLPADTMSLPGQHEWNNIDYRDMVIGHDVSGLNPAAAQTEMQAANSQRWLWMGANGWRLDVAPDVSSGTWQKFREAVKSTKGLLDGNGDPIEDPVILGEEWGVATRFLLGDQFDSVMNYRFRNAIQSFMNSGNSAVLNEKLEAVREDYPKQAWQAMLNLVDSHDTTRSATIYDHPEWEEEHLKIAPDASPRALKLQELTAIFQMGYPGAPTIYYGDEVGLTGTKDPDSRRTFPWERVTEQGNGTYTGNGDYASILNVYQKAAKIRNENAVFRTGDLKVAYANDDVIVYARKNETKGALLVINRNSTAKTVHANVAGFLPEGLTLVDQLYGQVQGSVVDGSIDLTIPAQTGLMMVSTANLQVVPQVQGSAAVGGNHRVDLTWDAVVGAESYHIYRAAIEGGQVTLVGTTATTSWTDTAIVNGTKYYYAVTAVKGSGESFLSDMVSATPAFEIGYVGVPSSVTEAVYLQVGHNVGKIRTEIGVDGVTNDPANSGKEAPNLLASLVYYKQGTDPAYAQESKLRYESDSAGNKVYWASFEPTESGFYDYFVKASMDNGEHYTPSSIVSLQVFANVDDQTPPAAPALANITVESNRVALNWALSDDSVAGFEIYKKTVTEATYHKIATVAKSQMTYIDYAVSNDTAYTYRVAAYDAGYNRAFSEERAVMPKLVMVDVLLRLRLPDYTPSTDDIFIAGDFNGWNSSGNQLQVPSGATDRRVVEYSFKMMAGKTIQYKYTRGTWNTEAFTSHSRQENDTTDYGNWAYSSENTNMHLTISNQGDNKMVVEDNVLRWVDMPMSISMPRISFGDDIVYSTEDSTMKLKAVVPYGVNFTINGVPISAGSMDAFGHVDMGSIPLKTGLNTFVLHIEPSAATLNQPWYEDKGRKNQATKTVTISVTRTSEDPSTPDTPSNPTPTPANPPVGSQGVHDQLVSPADFKKNADGSLTVDVDSEHEGIRMPIAVINGAGAAPIIVQKENIAVTLPSDVLQRVQALVPAEFLQDAQVHMTVAPVSEAGNEKLLAHPGISLASTVFDFTLSVVTKDNKVYTLTKFDKPITLTFKLLPGADHKLTAAYYVRDDGTIEYVGGTILGDLLTVNVSHFSQYAALQLNKVYTDVSADHWAFSVIKELSAKHILEGMTDSLFAPENQVTRGQFAALLVRALGKEGVGEAQPFNDIEAGAWYESYVAAAYQLGIITGRDEHHFAPDEPITREEMAAMIVRAYQVMHDGSATAVAEGTPSFTDADSISKWALASVEQAVSLGLLHGREEHSFAPQGITTRAESAQVIYNLLQP</sequence>
<dbReference type="PANTHER" id="PTHR10357:SF210">
    <property type="entry name" value="MALTODEXTRIN GLUCOSIDASE"/>
    <property type="match status" value="1"/>
</dbReference>
<name>A0AA96LWA9_9BACL</name>
<feature type="domain" description="SLH" evidence="7">
    <location>
        <begin position="1808"/>
        <end position="1867"/>
    </location>
</feature>
<dbReference type="InterPro" id="IPR014756">
    <property type="entry name" value="Ig_E-set"/>
</dbReference>
<keyword evidence="9" id="KW-1185">Reference proteome</keyword>
<dbReference type="Pfam" id="PF22058">
    <property type="entry name" value="X25_BaPul_like"/>
    <property type="match status" value="2"/>
</dbReference>
<feature type="domain" description="SLH" evidence="7">
    <location>
        <begin position="1936"/>
        <end position="1991"/>
    </location>
</feature>
<dbReference type="KEGG" id="proo:MJB10_07035"/>
<dbReference type="InterPro" id="IPR036116">
    <property type="entry name" value="FN3_sf"/>
</dbReference>
<feature type="signal peptide" evidence="6">
    <location>
        <begin position="1"/>
        <end position="36"/>
    </location>
</feature>
<dbReference type="InterPro" id="IPR001119">
    <property type="entry name" value="SLH_dom"/>
</dbReference>
<dbReference type="InterPro" id="IPR054409">
    <property type="entry name" value="X25_BaPul-like"/>
</dbReference>
<dbReference type="GO" id="GO:0046872">
    <property type="term" value="F:metal ion binding"/>
    <property type="evidence" value="ECO:0007669"/>
    <property type="project" value="UniProtKB-KW"/>
</dbReference>
<evidence type="ECO:0000256" key="2">
    <source>
        <dbReference type="ARBA" id="ARBA00022723"/>
    </source>
</evidence>